<keyword evidence="1" id="KW-0393">Immunoglobulin domain</keyword>
<dbReference type="FunFam" id="2.60.40.10:FF:001774">
    <property type="entry name" value="Uncharacterized LOC100216153"/>
    <property type="match status" value="1"/>
</dbReference>
<protein>
    <recommendedName>
        <fullName evidence="2">Ig-like domain-containing protein</fullName>
    </recommendedName>
</protein>
<dbReference type="OrthoDB" id="9887830at2759"/>
<sequence>MADNSYQCSPSLSFTPISDKEDLEFICKVEHPSLEHPIERSTGPARVNDLPWQPHIEELDSSDIKLNTKSKIQCKMSGYFPDNLTARWYYKKAGMNDFVPVTENKKFSVPGIKHQRQSDNTYSCTAILQFTPTLKEDQGSEFRCRVQHPNLEQPIEKKSGCLKLIESKG</sequence>
<dbReference type="Pfam" id="PF07654">
    <property type="entry name" value="C1-set"/>
    <property type="match status" value="1"/>
</dbReference>
<dbReference type="InterPro" id="IPR013783">
    <property type="entry name" value="Ig-like_fold"/>
</dbReference>
<feature type="domain" description="Ig-like" evidence="2">
    <location>
        <begin position="54"/>
        <end position="156"/>
    </location>
</feature>
<reference evidence="4" key="1">
    <citation type="journal article" date="2017" name="Nat. Commun.">
        <title>The North American bullfrog draft genome provides insight into hormonal regulation of long noncoding RNA.</title>
        <authorList>
            <person name="Hammond S.A."/>
            <person name="Warren R.L."/>
            <person name="Vandervalk B.P."/>
            <person name="Kucuk E."/>
            <person name="Khan H."/>
            <person name="Gibb E.A."/>
            <person name="Pandoh P."/>
            <person name="Kirk H."/>
            <person name="Zhao Y."/>
            <person name="Jones M."/>
            <person name="Mungall A.J."/>
            <person name="Coope R."/>
            <person name="Pleasance S."/>
            <person name="Moore R.A."/>
            <person name="Holt R.A."/>
            <person name="Round J.M."/>
            <person name="Ohora S."/>
            <person name="Walle B.V."/>
            <person name="Veldhoen N."/>
            <person name="Helbing C.C."/>
            <person name="Birol I."/>
        </authorList>
    </citation>
    <scope>NUCLEOTIDE SEQUENCE [LARGE SCALE GENOMIC DNA]</scope>
</reference>
<name>A0A2G9QE20_AQUCT</name>
<dbReference type="AlphaFoldDB" id="A0A2G9QE20"/>
<accession>A0A2G9QE20</accession>
<dbReference type="InterPro" id="IPR003597">
    <property type="entry name" value="Ig_C1-set"/>
</dbReference>
<evidence type="ECO:0000313" key="4">
    <source>
        <dbReference type="Proteomes" id="UP000228934"/>
    </source>
</evidence>
<dbReference type="InterPro" id="IPR050380">
    <property type="entry name" value="Immune_Resp_Modulators"/>
</dbReference>
<dbReference type="PROSITE" id="PS50835">
    <property type="entry name" value="IG_LIKE"/>
    <property type="match status" value="1"/>
</dbReference>
<keyword evidence="4" id="KW-1185">Reference proteome</keyword>
<evidence type="ECO:0000256" key="1">
    <source>
        <dbReference type="ARBA" id="ARBA00023319"/>
    </source>
</evidence>
<dbReference type="CDD" id="cd00098">
    <property type="entry name" value="IgC1"/>
    <property type="match status" value="1"/>
</dbReference>
<dbReference type="PANTHER" id="PTHR23411">
    <property type="entry name" value="TAPASIN"/>
    <property type="match status" value="1"/>
</dbReference>
<evidence type="ECO:0000259" key="2">
    <source>
        <dbReference type="PROSITE" id="PS50835"/>
    </source>
</evidence>
<dbReference type="InterPro" id="IPR007110">
    <property type="entry name" value="Ig-like_dom"/>
</dbReference>
<dbReference type="Gene3D" id="2.60.40.10">
    <property type="entry name" value="Immunoglobulins"/>
    <property type="match status" value="2"/>
</dbReference>
<dbReference type="EMBL" id="KZ012920">
    <property type="protein sequence ID" value="PIO13755.1"/>
    <property type="molecule type" value="Genomic_DNA"/>
</dbReference>
<dbReference type="Proteomes" id="UP000228934">
    <property type="component" value="Unassembled WGS sequence"/>
</dbReference>
<dbReference type="InterPro" id="IPR036179">
    <property type="entry name" value="Ig-like_dom_sf"/>
</dbReference>
<dbReference type="InterPro" id="IPR003006">
    <property type="entry name" value="Ig/MHC_CS"/>
</dbReference>
<gene>
    <name evidence="3" type="ORF">AB205_0109180</name>
</gene>
<organism evidence="3 4">
    <name type="scientific">Aquarana catesbeiana</name>
    <name type="common">American bullfrog</name>
    <name type="synonym">Rana catesbeiana</name>
    <dbReference type="NCBI Taxonomy" id="8400"/>
    <lineage>
        <taxon>Eukaryota</taxon>
        <taxon>Metazoa</taxon>
        <taxon>Chordata</taxon>
        <taxon>Craniata</taxon>
        <taxon>Vertebrata</taxon>
        <taxon>Euteleostomi</taxon>
        <taxon>Amphibia</taxon>
        <taxon>Batrachia</taxon>
        <taxon>Anura</taxon>
        <taxon>Neobatrachia</taxon>
        <taxon>Ranoidea</taxon>
        <taxon>Ranidae</taxon>
        <taxon>Aquarana</taxon>
    </lineage>
</organism>
<proteinExistence type="predicted"/>
<dbReference type="SUPFAM" id="SSF48726">
    <property type="entry name" value="Immunoglobulin"/>
    <property type="match status" value="1"/>
</dbReference>
<dbReference type="PROSITE" id="PS00290">
    <property type="entry name" value="IG_MHC"/>
    <property type="match status" value="2"/>
</dbReference>
<evidence type="ECO:0000313" key="3">
    <source>
        <dbReference type="EMBL" id="PIO13755.1"/>
    </source>
</evidence>